<accession>A0A0D3K206</accession>
<dbReference type="PaxDb" id="2903-EOD29791"/>
<name>A0A0D3K206_EMIH1</name>
<evidence type="ECO:0000313" key="2">
    <source>
        <dbReference type="Proteomes" id="UP000013827"/>
    </source>
</evidence>
<dbReference type="RefSeq" id="XP_005782220.1">
    <property type="nucleotide sequence ID" value="XM_005782163.1"/>
</dbReference>
<dbReference type="Proteomes" id="UP000013827">
    <property type="component" value="Unassembled WGS sequence"/>
</dbReference>
<dbReference type="AlphaFoldDB" id="A0A0D3K206"/>
<organism evidence="1 2">
    <name type="scientific">Emiliania huxleyi (strain CCMP1516)</name>
    <dbReference type="NCBI Taxonomy" id="280463"/>
    <lineage>
        <taxon>Eukaryota</taxon>
        <taxon>Haptista</taxon>
        <taxon>Haptophyta</taxon>
        <taxon>Prymnesiophyceae</taxon>
        <taxon>Isochrysidales</taxon>
        <taxon>Noelaerhabdaceae</taxon>
        <taxon>Emiliania</taxon>
    </lineage>
</organism>
<keyword evidence="2" id="KW-1185">Reference proteome</keyword>
<dbReference type="KEGG" id="ehx:EMIHUDRAFT_442686"/>
<evidence type="ECO:0000313" key="1">
    <source>
        <dbReference type="EnsemblProtists" id="EOD29791"/>
    </source>
</evidence>
<reference evidence="2" key="1">
    <citation type="journal article" date="2013" name="Nature">
        <title>Pan genome of the phytoplankton Emiliania underpins its global distribution.</title>
        <authorList>
            <person name="Read B.A."/>
            <person name="Kegel J."/>
            <person name="Klute M.J."/>
            <person name="Kuo A."/>
            <person name="Lefebvre S.C."/>
            <person name="Maumus F."/>
            <person name="Mayer C."/>
            <person name="Miller J."/>
            <person name="Monier A."/>
            <person name="Salamov A."/>
            <person name="Young J."/>
            <person name="Aguilar M."/>
            <person name="Claverie J.M."/>
            <person name="Frickenhaus S."/>
            <person name="Gonzalez K."/>
            <person name="Herman E.K."/>
            <person name="Lin Y.C."/>
            <person name="Napier J."/>
            <person name="Ogata H."/>
            <person name="Sarno A.F."/>
            <person name="Shmutz J."/>
            <person name="Schroeder D."/>
            <person name="de Vargas C."/>
            <person name="Verret F."/>
            <person name="von Dassow P."/>
            <person name="Valentin K."/>
            <person name="Van de Peer Y."/>
            <person name="Wheeler G."/>
            <person name="Dacks J.B."/>
            <person name="Delwiche C.F."/>
            <person name="Dyhrman S.T."/>
            <person name="Glockner G."/>
            <person name="John U."/>
            <person name="Richards T."/>
            <person name="Worden A.Z."/>
            <person name="Zhang X."/>
            <person name="Grigoriev I.V."/>
            <person name="Allen A.E."/>
            <person name="Bidle K."/>
            <person name="Borodovsky M."/>
            <person name="Bowler C."/>
            <person name="Brownlee C."/>
            <person name="Cock J.M."/>
            <person name="Elias M."/>
            <person name="Gladyshev V.N."/>
            <person name="Groth M."/>
            <person name="Guda C."/>
            <person name="Hadaegh A."/>
            <person name="Iglesias-Rodriguez M.D."/>
            <person name="Jenkins J."/>
            <person name="Jones B.M."/>
            <person name="Lawson T."/>
            <person name="Leese F."/>
            <person name="Lindquist E."/>
            <person name="Lobanov A."/>
            <person name="Lomsadze A."/>
            <person name="Malik S.B."/>
            <person name="Marsh M.E."/>
            <person name="Mackinder L."/>
            <person name="Mock T."/>
            <person name="Mueller-Roeber B."/>
            <person name="Pagarete A."/>
            <person name="Parker M."/>
            <person name="Probert I."/>
            <person name="Quesneville H."/>
            <person name="Raines C."/>
            <person name="Rensing S.A."/>
            <person name="Riano-Pachon D.M."/>
            <person name="Richier S."/>
            <person name="Rokitta S."/>
            <person name="Shiraiwa Y."/>
            <person name="Soanes D.M."/>
            <person name="van der Giezen M."/>
            <person name="Wahlund T.M."/>
            <person name="Williams B."/>
            <person name="Wilson W."/>
            <person name="Wolfe G."/>
            <person name="Wurch L.L."/>
        </authorList>
    </citation>
    <scope>NUCLEOTIDE SEQUENCE</scope>
</reference>
<protein>
    <submittedName>
        <fullName evidence="1">Uncharacterized protein</fullName>
    </submittedName>
</protein>
<dbReference type="HOGENOM" id="CLU_630810_0_0_1"/>
<dbReference type="GeneID" id="17275065"/>
<dbReference type="EnsemblProtists" id="EOD29791">
    <property type="protein sequence ID" value="EOD29791"/>
    <property type="gene ID" value="EMIHUDRAFT_442686"/>
</dbReference>
<reference evidence="1" key="2">
    <citation type="submission" date="2024-10" db="UniProtKB">
        <authorList>
            <consortium name="EnsemblProtists"/>
        </authorList>
    </citation>
    <scope>IDENTIFICATION</scope>
</reference>
<sequence length="386" mass="41505">MPAALDAQAAVVERAALAGLKGLMGEHAAQAALRRWMTAFAEVSAEMVQKLGPYSAECYWHYLYKSPPPAKCCWFPPAMAAARTAPDAAAAVAAASAVVEGIEEGRKRTRGAIQARKEAALRAEGERKKEARLAAASAEVARRKADAAAGLPEHEQLQSAALKEEEEAAMAAAQADAASAAVWRRKQARALLFARPDKWGDETVVGAANVVQGAMRARLASTGTTSGHMPCMKLEWLRDIIREWNDARGEVVFTEAMLQHRVFCRLARTSAYCCFNLREAAALICTGRLTLWIRARQFLFGPEADAREAVAIFAALGAQSASLYEVLKYSGLSCSACYDAVLDVAAGLEKEGGKFCLERAKELLATAEKSPELTVGSPLEPSRFDD</sequence>
<proteinExistence type="predicted"/>